<name>X0VP77_9ZZZZ</name>
<dbReference type="EMBL" id="BARS01035569">
    <property type="protein sequence ID" value="GAG20015.1"/>
    <property type="molecule type" value="Genomic_DNA"/>
</dbReference>
<organism evidence="1">
    <name type="scientific">marine sediment metagenome</name>
    <dbReference type="NCBI Taxonomy" id="412755"/>
    <lineage>
        <taxon>unclassified sequences</taxon>
        <taxon>metagenomes</taxon>
        <taxon>ecological metagenomes</taxon>
    </lineage>
</organism>
<sequence length="259" mass="27285">QAFARRAVALEGLGNPVITQVAKRAGEAMRLVEDKAKKNGLRIIGEESGVHVAMLPFAQERIKDQLRTASMRVFFGSARQELAASAAAGFAGSQFLGGLGWFVGFRALPIVASRLATALAGRTPSAGLVSLVKTTGRGLKLGALTVSGTLRDELTEGVENFDPEDTYGSATQAYLEAGYALEDAESAAGYHAARLQVIKEALDQPDGEFARTLEAAVDPMTIIERIDSDETTSQDIKVLKAVAPAVGRRLAVEASAILA</sequence>
<feature type="non-terminal residue" evidence="1">
    <location>
        <position position="1"/>
    </location>
</feature>
<reference evidence="1" key="1">
    <citation type="journal article" date="2014" name="Front. Microbiol.">
        <title>High frequency of phylogenetically diverse reductive dehalogenase-homologous genes in deep subseafloor sedimentary metagenomes.</title>
        <authorList>
            <person name="Kawai M."/>
            <person name="Futagami T."/>
            <person name="Toyoda A."/>
            <person name="Takaki Y."/>
            <person name="Nishi S."/>
            <person name="Hori S."/>
            <person name="Arai W."/>
            <person name="Tsubouchi T."/>
            <person name="Morono Y."/>
            <person name="Uchiyama I."/>
            <person name="Ito T."/>
            <person name="Fujiyama A."/>
            <person name="Inagaki F."/>
            <person name="Takami H."/>
        </authorList>
    </citation>
    <scope>NUCLEOTIDE SEQUENCE</scope>
    <source>
        <strain evidence="1">Expedition CK06-06</strain>
    </source>
</reference>
<comment type="caution">
    <text evidence="1">The sequence shown here is derived from an EMBL/GenBank/DDBJ whole genome shotgun (WGS) entry which is preliminary data.</text>
</comment>
<gene>
    <name evidence="1" type="ORF">S01H1_54786</name>
</gene>
<protein>
    <submittedName>
        <fullName evidence="1">Uncharacterized protein</fullName>
    </submittedName>
</protein>
<evidence type="ECO:0000313" key="1">
    <source>
        <dbReference type="EMBL" id="GAG20015.1"/>
    </source>
</evidence>
<accession>X0VP77</accession>
<feature type="non-terminal residue" evidence="1">
    <location>
        <position position="259"/>
    </location>
</feature>
<dbReference type="AlphaFoldDB" id="X0VP77"/>
<proteinExistence type="predicted"/>